<reference evidence="6" key="1">
    <citation type="submission" date="2020-02" db="EMBL/GenBank/DDBJ databases">
        <authorList>
            <person name="Meier V. D."/>
        </authorList>
    </citation>
    <scope>NUCLEOTIDE SEQUENCE</scope>
    <source>
        <strain evidence="6">AVDCRST_MAG88</strain>
    </source>
</reference>
<dbReference type="InterPro" id="IPR004307">
    <property type="entry name" value="TspO_MBR"/>
</dbReference>
<evidence type="ECO:0000256" key="2">
    <source>
        <dbReference type="ARBA" id="ARBA00007524"/>
    </source>
</evidence>
<proteinExistence type="inferred from homology"/>
<dbReference type="Pfam" id="PF03073">
    <property type="entry name" value="TspO_MBR"/>
    <property type="match status" value="1"/>
</dbReference>
<organism evidence="6">
    <name type="scientific">uncultured Thermomicrobiales bacterium</name>
    <dbReference type="NCBI Taxonomy" id="1645740"/>
    <lineage>
        <taxon>Bacteria</taxon>
        <taxon>Pseudomonadati</taxon>
        <taxon>Thermomicrobiota</taxon>
        <taxon>Thermomicrobia</taxon>
        <taxon>Thermomicrobiales</taxon>
        <taxon>environmental samples</taxon>
    </lineage>
</organism>
<feature type="non-terminal residue" evidence="6">
    <location>
        <position position="89"/>
    </location>
</feature>
<accession>A0A6J4UJ71</accession>
<keyword evidence="5" id="KW-0472">Membrane</keyword>
<comment type="similarity">
    <text evidence="2">Belongs to the TspO/BZRP family.</text>
</comment>
<dbReference type="GO" id="GO:0016020">
    <property type="term" value="C:membrane"/>
    <property type="evidence" value="ECO:0007669"/>
    <property type="project" value="UniProtKB-SubCell"/>
</dbReference>
<dbReference type="EMBL" id="CADCWM010000207">
    <property type="protein sequence ID" value="CAA9548917.1"/>
    <property type="molecule type" value="Genomic_DNA"/>
</dbReference>
<evidence type="ECO:0000256" key="1">
    <source>
        <dbReference type="ARBA" id="ARBA00004141"/>
    </source>
</evidence>
<sequence length="89" mass="9934">MAEHAVMTMIRAALRPPRYRWWHALAFGVAANLVGRVGSGNTGIYERQRQAPFAPPGWAFAPAWTINNVATLWGNLRLLNLPPETPGRR</sequence>
<evidence type="ECO:0000256" key="4">
    <source>
        <dbReference type="ARBA" id="ARBA00022989"/>
    </source>
</evidence>
<comment type="subcellular location">
    <subcellularLocation>
        <location evidence="1">Membrane</location>
        <topology evidence="1">Multi-pass membrane protein</topology>
    </subcellularLocation>
</comment>
<evidence type="ECO:0000313" key="6">
    <source>
        <dbReference type="EMBL" id="CAA9548917.1"/>
    </source>
</evidence>
<keyword evidence="4" id="KW-1133">Transmembrane helix</keyword>
<protein>
    <submittedName>
        <fullName evidence="6">Uncharacterized protein</fullName>
    </submittedName>
</protein>
<evidence type="ECO:0000256" key="3">
    <source>
        <dbReference type="ARBA" id="ARBA00022692"/>
    </source>
</evidence>
<name>A0A6J4UJ71_9BACT</name>
<gene>
    <name evidence="6" type="ORF">AVDCRST_MAG88-624</name>
</gene>
<dbReference type="InterPro" id="IPR038330">
    <property type="entry name" value="TspO/MBR-related_sf"/>
</dbReference>
<keyword evidence="3" id="KW-0812">Transmembrane</keyword>
<dbReference type="AlphaFoldDB" id="A0A6J4UJ71"/>
<dbReference type="Gene3D" id="1.20.1260.100">
    <property type="entry name" value="TspO/MBR protein"/>
    <property type="match status" value="1"/>
</dbReference>
<evidence type="ECO:0000256" key="5">
    <source>
        <dbReference type="ARBA" id="ARBA00023136"/>
    </source>
</evidence>